<dbReference type="RefSeq" id="WP_091151697.1">
    <property type="nucleotide sequence ID" value="NZ_FNOT01000002.1"/>
</dbReference>
<gene>
    <name evidence="2" type="ORF">SAMN05660209_00800</name>
</gene>
<sequence length="116" mass="12422">MQFDVERTTVLGRPALTVRGELDLATAPRLVAAVESLLSQQPQSLVVDLIDTTFLDSSGARELVRVARRAAAAGVALEVVCPRANRPVRLVVDLLELRAVVPIVESPSLTENEVGP</sequence>
<name>A0A1H3CYY2_9ACTN</name>
<feature type="domain" description="STAS" evidence="1">
    <location>
        <begin position="16"/>
        <end position="116"/>
    </location>
</feature>
<dbReference type="CDD" id="cd07043">
    <property type="entry name" value="STAS_anti-anti-sigma_factors"/>
    <property type="match status" value="1"/>
</dbReference>
<dbReference type="PANTHER" id="PTHR33495">
    <property type="entry name" value="ANTI-SIGMA FACTOR ANTAGONIST TM_1081-RELATED-RELATED"/>
    <property type="match status" value="1"/>
</dbReference>
<accession>A0A1H3CYY2</accession>
<proteinExistence type="predicted"/>
<dbReference type="Pfam" id="PF01740">
    <property type="entry name" value="STAS"/>
    <property type="match status" value="1"/>
</dbReference>
<dbReference type="OrthoDB" id="9793697at2"/>
<dbReference type="Gene3D" id="3.30.750.24">
    <property type="entry name" value="STAS domain"/>
    <property type="match status" value="1"/>
</dbReference>
<evidence type="ECO:0000313" key="3">
    <source>
        <dbReference type="Proteomes" id="UP000198921"/>
    </source>
</evidence>
<organism evidence="2 3">
    <name type="scientific">Geodermatophilus africanus</name>
    <dbReference type="NCBI Taxonomy" id="1137993"/>
    <lineage>
        <taxon>Bacteria</taxon>
        <taxon>Bacillati</taxon>
        <taxon>Actinomycetota</taxon>
        <taxon>Actinomycetes</taxon>
        <taxon>Geodermatophilales</taxon>
        <taxon>Geodermatophilaceae</taxon>
        <taxon>Geodermatophilus</taxon>
    </lineage>
</organism>
<dbReference type="InterPro" id="IPR036513">
    <property type="entry name" value="STAS_dom_sf"/>
</dbReference>
<keyword evidence="3" id="KW-1185">Reference proteome</keyword>
<dbReference type="PANTHER" id="PTHR33495:SF13">
    <property type="entry name" value="ANTI-SIGMA-F FACTOR ANTAGONIST RSFB"/>
    <property type="match status" value="1"/>
</dbReference>
<dbReference type="InterPro" id="IPR002645">
    <property type="entry name" value="STAS_dom"/>
</dbReference>
<dbReference type="SUPFAM" id="SSF52091">
    <property type="entry name" value="SpoIIaa-like"/>
    <property type="match status" value="1"/>
</dbReference>
<dbReference type="Proteomes" id="UP000198921">
    <property type="component" value="Unassembled WGS sequence"/>
</dbReference>
<dbReference type="GO" id="GO:0043856">
    <property type="term" value="F:anti-sigma factor antagonist activity"/>
    <property type="evidence" value="ECO:0007669"/>
    <property type="project" value="TreeGrafter"/>
</dbReference>
<dbReference type="AlphaFoldDB" id="A0A1H3CYY2"/>
<dbReference type="PROSITE" id="PS50801">
    <property type="entry name" value="STAS"/>
    <property type="match status" value="1"/>
</dbReference>
<reference evidence="3" key="1">
    <citation type="submission" date="2016-10" db="EMBL/GenBank/DDBJ databases">
        <authorList>
            <person name="Varghese N."/>
            <person name="Submissions S."/>
        </authorList>
    </citation>
    <scope>NUCLEOTIDE SEQUENCE [LARGE SCALE GENOMIC DNA]</scope>
    <source>
        <strain evidence="3">DSM 45422</strain>
    </source>
</reference>
<dbReference type="STRING" id="1137993.SAMN05660209_00800"/>
<protein>
    <submittedName>
        <fullName evidence="2">Anti-anti-sigma factor</fullName>
    </submittedName>
</protein>
<evidence type="ECO:0000313" key="2">
    <source>
        <dbReference type="EMBL" id="SDX59442.1"/>
    </source>
</evidence>
<evidence type="ECO:0000259" key="1">
    <source>
        <dbReference type="PROSITE" id="PS50801"/>
    </source>
</evidence>
<dbReference type="EMBL" id="FNOT01000002">
    <property type="protein sequence ID" value="SDX59442.1"/>
    <property type="molecule type" value="Genomic_DNA"/>
</dbReference>